<dbReference type="Proteomes" id="UP000250321">
    <property type="component" value="Unassembled WGS sequence"/>
</dbReference>
<dbReference type="AlphaFoldDB" id="A0A314YS48"/>
<dbReference type="GO" id="GO:0005524">
    <property type="term" value="F:ATP binding"/>
    <property type="evidence" value="ECO:0007669"/>
    <property type="project" value="UniProtKB-KW"/>
</dbReference>
<comment type="subcellular location">
    <subcellularLocation>
        <location evidence="1">Nucleus</location>
    </subcellularLocation>
</comment>
<keyword evidence="2" id="KW-0547">Nucleotide-binding</keyword>
<evidence type="ECO:0000256" key="4">
    <source>
        <dbReference type="ARBA" id="ARBA00022840"/>
    </source>
</evidence>
<dbReference type="PANTHER" id="PTHR45821">
    <property type="entry name" value="SNF2 DOMAIN-CONTAINING PROTEIN CLASSY 2-RELATED"/>
    <property type="match status" value="1"/>
</dbReference>
<dbReference type="EMBL" id="PJQY01002579">
    <property type="protein sequence ID" value="PQP92405.1"/>
    <property type="molecule type" value="Genomic_DNA"/>
</dbReference>
<dbReference type="InterPro" id="IPR044567">
    <property type="entry name" value="CLSY/DRD1"/>
</dbReference>
<feature type="compositionally biased region" description="Basic and acidic residues" evidence="6">
    <location>
        <begin position="1"/>
        <end position="13"/>
    </location>
</feature>
<evidence type="ECO:0000256" key="3">
    <source>
        <dbReference type="ARBA" id="ARBA00022806"/>
    </source>
</evidence>
<keyword evidence="3" id="KW-0347">Helicase</keyword>
<keyword evidence="8" id="KW-1185">Reference proteome</keyword>
<name>A0A314YS48_PRUYE</name>
<dbReference type="OrthoDB" id="1749425at2759"/>
<dbReference type="PANTHER" id="PTHR45821:SF5">
    <property type="entry name" value="SNF2 DOMAIN-CONTAINING PROTEIN CLASSY 4"/>
    <property type="match status" value="1"/>
</dbReference>
<keyword evidence="4" id="KW-0067">ATP-binding</keyword>
<comment type="caution">
    <text evidence="7">The sequence shown here is derived from an EMBL/GenBank/DDBJ whole genome shotgun (WGS) entry which is preliminary data.</text>
</comment>
<dbReference type="GO" id="GO:0005634">
    <property type="term" value="C:nucleus"/>
    <property type="evidence" value="ECO:0007669"/>
    <property type="project" value="UniProtKB-SubCell"/>
</dbReference>
<sequence>MRDEGPKDERNPPKSEMTTLPLKFTFPWEQSNVPKKSECDPEEKELWDDLEFALRASEIGSPDSNVVESQDSLPIANEVETVASLCRRGVHQLLLDEDIGLKCKFCSYLDQEIKYILPDFLLHMLGLDHWFSSFGYSKLLVFNLTVIIFWCT</sequence>
<keyword evidence="3" id="KW-0378">Hydrolase</keyword>
<dbReference type="GO" id="GO:0004386">
    <property type="term" value="F:helicase activity"/>
    <property type="evidence" value="ECO:0007669"/>
    <property type="project" value="UniProtKB-KW"/>
</dbReference>
<accession>A0A314YS48</accession>
<organism evidence="7 8">
    <name type="scientific">Prunus yedoensis var. nudiflora</name>
    <dbReference type="NCBI Taxonomy" id="2094558"/>
    <lineage>
        <taxon>Eukaryota</taxon>
        <taxon>Viridiplantae</taxon>
        <taxon>Streptophyta</taxon>
        <taxon>Embryophyta</taxon>
        <taxon>Tracheophyta</taxon>
        <taxon>Spermatophyta</taxon>
        <taxon>Magnoliopsida</taxon>
        <taxon>eudicotyledons</taxon>
        <taxon>Gunneridae</taxon>
        <taxon>Pentapetalae</taxon>
        <taxon>rosids</taxon>
        <taxon>fabids</taxon>
        <taxon>Rosales</taxon>
        <taxon>Rosaceae</taxon>
        <taxon>Amygdaloideae</taxon>
        <taxon>Amygdaleae</taxon>
        <taxon>Prunus</taxon>
    </lineage>
</organism>
<dbReference type="GO" id="GO:0080188">
    <property type="term" value="P:gene silencing by siRNA-directed DNA methylation"/>
    <property type="evidence" value="ECO:0007669"/>
    <property type="project" value="InterPro"/>
</dbReference>
<reference evidence="7 8" key="1">
    <citation type="submission" date="2018-02" db="EMBL/GenBank/DDBJ databases">
        <title>Draft genome of wild Prunus yedoensis var. nudiflora.</title>
        <authorList>
            <person name="Baek S."/>
            <person name="Kim J.-H."/>
            <person name="Choi K."/>
            <person name="Kim G.-B."/>
            <person name="Cho A."/>
            <person name="Jang H."/>
            <person name="Shin C.-H."/>
            <person name="Yu H.-J."/>
            <person name="Mun J.-H."/>
        </authorList>
    </citation>
    <scope>NUCLEOTIDE SEQUENCE [LARGE SCALE GENOMIC DNA]</scope>
    <source>
        <strain evidence="8">cv. Jeju island</strain>
        <tissue evidence="7">Leaf</tissue>
    </source>
</reference>
<evidence type="ECO:0000256" key="5">
    <source>
        <dbReference type="ARBA" id="ARBA00023242"/>
    </source>
</evidence>
<keyword evidence="5" id="KW-0539">Nucleus</keyword>
<evidence type="ECO:0000313" key="7">
    <source>
        <dbReference type="EMBL" id="PQP92405.1"/>
    </source>
</evidence>
<evidence type="ECO:0000256" key="6">
    <source>
        <dbReference type="SAM" id="MobiDB-lite"/>
    </source>
</evidence>
<feature type="region of interest" description="Disordered" evidence="6">
    <location>
        <begin position="1"/>
        <end position="20"/>
    </location>
</feature>
<evidence type="ECO:0000256" key="1">
    <source>
        <dbReference type="ARBA" id="ARBA00004123"/>
    </source>
</evidence>
<dbReference type="STRING" id="2094558.A0A314YS48"/>
<protein>
    <submittedName>
        <fullName evidence="7">SNF2 domain-containing protein CLASSY 4</fullName>
    </submittedName>
</protein>
<gene>
    <name evidence="7" type="ORF">Pyn_30381</name>
</gene>
<evidence type="ECO:0000256" key="2">
    <source>
        <dbReference type="ARBA" id="ARBA00022741"/>
    </source>
</evidence>
<evidence type="ECO:0000313" key="8">
    <source>
        <dbReference type="Proteomes" id="UP000250321"/>
    </source>
</evidence>
<proteinExistence type="predicted"/>